<keyword evidence="4 9" id="KW-0949">S-adenosyl-L-methionine</keyword>
<feature type="binding site" evidence="9">
    <location>
        <position position="66"/>
    </location>
    <ligand>
        <name>[4Fe-4S] cluster</name>
        <dbReference type="ChEBI" id="CHEBI:49883"/>
        <label>2</label>
        <note>4Fe-4S-S-AdoMet</note>
    </ligand>
</feature>
<evidence type="ECO:0000256" key="9">
    <source>
        <dbReference type="HAMAP-Rule" id="MF_00206"/>
    </source>
</evidence>
<dbReference type="EMBL" id="NJBO01000002">
    <property type="protein sequence ID" value="TKJ44045.1"/>
    <property type="molecule type" value="Genomic_DNA"/>
</dbReference>
<keyword evidence="3 9" id="KW-0808">Transferase</keyword>
<dbReference type="NCBIfam" id="TIGR00510">
    <property type="entry name" value="lipA"/>
    <property type="match status" value="1"/>
</dbReference>
<dbReference type="Proteomes" id="UP000317778">
    <property type="component" value="Unassembled WGS sequence"/>
</dbReference>
<dbReference type="GO" id="GO:0051539">
    <property type="term" value="F:4 iron, 4 sulfur cluster binding"/>
    <property type="evidence" value="ECO:0007669"/>
    <property type="project" value="UniProtKB-UniRule"/>
</dbReference>
<feature type="binding site" evidence="9">
    <location>
        <position position="279"/>
    </location>
    <ligand>
        <name>[4Fe-4S] cluster</name>
        <dbReference type="ChEBI" id="CHEBI:49883"/>
        <label>1</label>
    </ligand>
</feature>
<dbReference type="PROSITE" id="PS51918">
    <property type="entry name" value="RADICAL_SAM"/>
    <property type="match status" value="1"/>
</dbReference>
<dbReference type="SFLD" id="SFLDG01058">
    <property type="entry name" value="lipoyl_synthase_like"/>
    <property type="match status" value="1"/>
</dbReference>
<dbReference type="SFLD" id="SFLDF00271">
    <property type="entry name" value="lipoyl_synthase"/>
    <property type="match status" value="1"/>
</dbReference>
<evidence type="ECO:0000256" key="2">
    <source>
        <dbReference type="ARBA" id="ARBA00022490"/>
    </source>
</evidence>
<feature type="binding site" evidence="9">
    <location>
        <position position="33"/>
    </location>
    <ligand>
        <name>[4Fe-4S] cluster</name>
        <dbReference type="ChEBI" id="CHEBI:49883"/>
        <label>1</label>
    </ligand>
</feature>
<dbReference type="AlphaFoldDB" id="A0A532VA16"/>
<dbReference type="Pfam" id="PF04055">
    <property type="entry name" value="Radical_SAM"/>
    <property type="match status" value="1"/>
</dbReference>
<name>A0A532VA16_UNCT6</name>
<proteinExistence type="inferred from homology"/>
<evidence type="ECO:0000313" key="12">
    <source>
        <dbReference type="Proteomes" id="UP000317778"/>
    </source>
</evidence>
<dbReference type="InterPro" id="IPR058240">
    <property type="entry name" value="rSAM_sf"/>
</dbReference>
<keyword evidence="5 9" id="KW-0479">Metal-binding</keyword>
<feature type="binding site" evidence="9">
    <location>
        <position position="63"/>
    </location>
    <ligand>
        <name>[4Fe-4S] cluster</name>
        <dbReference type="ChEBI" id="CHEBI:49883"/>
        <label>2</label>
        <note>4Fe-4S-S-AdoMet</note>
    </ligand>
</feature>
<keyword evidence="6 9" id="KW-0408">Iron</keyword>
<gene>
    <name evidence="9 11" type="primary">lipA</name>
    <name evidence="11" type="ORF">CEE36_01675</name>
</gene>
<dbReference type="InterPro" id="IPR003698">
    <property type="entry name" value="Lipoyl_synth"/>
</dbReference>
<dbReference type="SMART" id="SM00729">
    <property type="entry name" value="Elp3"/>
    <property type="match status" value="1"/>
</dbReference>
<dbReference type="SFLD" id="SFLDS00029">
    <property type="entry name" value="Radical_SAM"/>
    <property type="match status" value="1"/>
</dbReference>
<dbReference type="CDD" id="cd01335">
    <property type="entry name" value="Radical_SAM"/>
    <property type="match status" value="1"/>
</dbReference>
<dbReference type="Pfam" id="PF16881">
    <property type="entry name" value="LIAS_N"/>
    <property type="match status" value="1"/>
</dbReference>
<reference evidence="11 12" key="1">
    <citation type="submission" date="2017-06" db="EMBL/GenBank/DDBJ databases">
        <title>Novel microbial phyla capable of carbon fixation and sulfur reduction in deep-sea sediments.</title>
        <authorList>
            <person name="Huang J."/>
            <person name="Baker B."/>
            <person name="Wang Y."/>
        </authorList>
    </citation>
    <scope>NUCLEOTIDE SEQUENCE [LARGE SCALE GENOMIC DNA]</scope>
    <source>
        <strain evidence="11">B3_TA06</strain>
    </source>
</reference>
<comment type="function">
    <text evidence="9">Catalyzes the radical-mediated insertion of two sulfur atoms into the C-6 and C-8 positions of the octanoyl moiety bound to the lipoyl domains of lipoate-dependent enzymes, thereby converting the octanoylated domains into lipoylated derivatives.</text>
</comment>
<keyword evidence="7 9" id="KW-0411">Iron-sulfur</keyword>
<dbReference type="InterPro" id="IPR007197">
    <property type="entry name" value="rSAM"/>
</dbReference>
<evidence type="ECO:0000256" key="8">
    <source>
        <dbReference type="ARBA" id="ARBA00047326"/>
    </source>
</evidence>
<comment type="similarity">
    <text evidence="9">Belongs to the radical SAM superfamily. Lipoyl synthase family.</text>
</comment>
<evidence type="ECO:0000256" key="5">
    <source>
        <dbReference type="ARBA" id="ARBA00022723"/>
    </source>
</evidence>
<evidence type="ECO:0000256" key="7">
    <source>
        <dbReference type="ARBA" id="ARBA00023014"/>
    </source>
</evidence>
<evidence type="ECO:0000259" key="10">
    <source>
        <dbReference type="PROSITE" id="PS51918"/>
    </source>
</evidence>
<dbReference type="InterPro" id="IPR031691">
    <property type="entry name" value="LIAS_N"/>
</dbReference>
<protein>
    <recommendedName>
        <fullName evidence="9">Lipoyl synthase</fullName>
        <ecNumber evidence="9">2.8.1.8</ecNumber>
    </recommendedName>
    <alternativeName>
        <fullName evidence="9">Lip-syn</fullName>
        <shortName evidence="9">LS</shortName>
    </alternativeName>
    <alternativeName>
        <fullName evidence="9">Lipoate synthase</fullName>
    </alternativeName>
    <alternativeName>
        <fullName evidence="9">Lipoic acid synthase</fullName>
    </alternativeName>
    <alternativeName>
        <fullName evidence="9">Sulfur insertion protein LipA</fullName>
    </alternativeName>
</protein>
<dbReference type="UniPathway" id="UPA00538">
    <property type="reaction ID" value="UER00593"/>
</dbReference>
<sequence length="301" mass="33845">MRKPDWLRVKLPGHGEYRDVDKILKDLDLHTVCRSARCPNIADCWGKRTVTIMILGDVCTRSCRFCAVTPGNPGGYVDETEPGRVAEAVKRMGLRYVVLTSVDRDDLADGGTEHFARTIQLIKEQDPNVLVEPLIPDFGVGARHAVPSRLKKIIDAKPDVIAHNLETVERLTPHVRDRRSSYTLSLDVLKTLKELERGTMTKSGIMVGLGETDDEVYQALQDMRGVGVEIVTIGQYLQPTKRHLEVQRFVTPEQFAEYERRALEMGFLSAACAPLVRSSYHAAEAASIIRNRKRIRDEKPT</sequence>
<dbReference type="GO" id="GO:0016992">
    <property type="term" value="F:lipoate synthase activity"/>
    <property type="evidence" value="ECO:0007669"/>
    <property type="project" value="UniProtKB-UniRule"/>
</dbReference>
<feature type="binding site" evidence="9">
    <location>
        <position position="44"/>
    </location>
    <ligand>
        <name>[4Fe-4S] cluster</name>
        <dbReference type="ChEBI" id="CHEBI:49883"/>
        <label>1</label>
    </ligand>
</feature>
<feature type="binding site" evidence="9">
    <location>
        <position position="59"/>
    </location>
    <ligand>
        <name>[4Fe-4S] cluster</name>
        <dbReference type="ChEBI" id="CHEBI:49883"/>
        <label>2</label>
        <note>4Fe-4S-S-AdoMet</note>
    </ligand>
</feature>
<comment type="pathway">
    <text evidence="9">Protein modification; protein lipoylation via endogenous pathway; protein N(6)-(lipoyl)lysine from octanoyl-[acyl-carrier-protein]: step 2/2.</text>
</comment>
<evidence type="ECO:0000313" key="11">
    <source>
        <dbReference type="EMBL" id="TKJ44045.1"/>
    </source>
</evidence>
<dbReference type="Gene3D" id="3.20.20.70">
    <property type="entry name" value="Aldolase class I"/>
    <property type="match status" value="1"/>
</dbReference>
<dbReference type="GO" id="GO:0046872">
    <property type="term" value="F:metal ion binding"/>
    <property type="evidence" value="ECO:0007669"/>
    <property type="project" value="UniProtKB-KW"/>
</dbReference>
<dbReference type="GO" id="GO:0009249">
    <property type="term" value="P:protein lipoylation"/>
    <property type="evidence" value="ECO:0007669"/>
    <property type="project" value="UniProtKB-UniRule"/>
</dbReference>
<comment type="cofactor">
    <cofactor evidence="9">
        <name>[4Fe-4S] cluster</name>
        <dbReference type="ChEBI" id="CHEBI:49883"/>
    </cofactor>
    <text evidence="9">Binds 2 [4Fe-4S] clusters per subunit. One cluster is coordinated with 3 cysteines and an exchangeable S-adenosyl-L-methionine.</text>
</comment>
<dbReference type="InterPro" id="IPR013785">
    <property type="entry name" value="Aldolase_TIM"/>
</dbReference>
<dbReference type="HAMAP" id="MF_00206">
    <property type="entry name" value="Lipoyl_synth"/>
    <property type="match status" value="1"/>
</dbReference>
<dbReference type="EC" id="2.8.1.8" evidence="9"/>
<feature type="domain" description="Radical SAM core" evidence="10">
    <location>
        <begin position="45"/>
        <end position="268"/>
    </location>
</feature>
<dbReference type="PANTHER" id="PTHR10949">
    <property type="entry name" value="LIPOYL SYNTHASE"/>
    <property type="match status" value="1"/>
</dbReference>
<accession>A0A532VA16</accession>
<dbReference type="NCBIfam" id="NF004019">
    <property type="entry name" value="PRK05481.1"/>
    <property type="match status" value="1"/>
</dbReference>
<evidence type="ECO:0000256" key="1">
    <source>
        <dbReference type="ARBA" id="ARBA00022485"/>
    </source>
</evidence>
<dbReference type="GO" id="GO:0005737">
    <property type="term" value="C:cytoplasm"/>
    <property type="evidence" value="ECO:0007669"/>
    <property type="project" value="UniProtKB-SubCell"/>
</dbReference>
<evidence type="ECO:0000256" key="6">
    <source>
        <dbReference type="ARBA" id="ARBA00023004"/>
    </source>
</evidence>
<dbReference type="PANTHER" id="PTHR10949:SF0">
    <property type="entry name" value="LIPOYL SYNTHASE, MITOCHONDRIAL"/>
    <property type="match status" value="1"/>
</dbReference>
<dbReference type="SUPFAM" id="SSF102114">
    <property type="entry name" value="Radical SAM enzymes"/>
    <property type="match status" value="1"/>
</dbReference>
<comment type="caution">
    <text evidence="11">The sequence shown here is derived from an EMBL/GenBank/DDBJ whole genome shotgun (WGS) entry which is preliminary data.</text>
</comment>
<evidence type="ECO:0000256" key="4">
    <source>
        <dbReference type="ARBA" id="ARBA00022691"/>
    </source>
</evidence>
<evidence type="ECO:0000256" key="3">
    <source>
        <dbReference type="ARBA" id="ARBA00022679"/>
    </source>
</evidence>
<keyword evidence="1 9" id="KW-0004">4Fe-4S</keyword>
<dbReference type="FunFam" id="3.20.20.70:FF:000040">
    <property type="entry name" value="Lipoyl synthase"/>
    <property type="match status" value="1"/>
</dbReference>
<feature type="binding site" evidence="9">
    <location>
        <position position="38"/>
    </location>
    <ligand>
        <name>[4Fe-4S] cluster</name>
        <dbReference type="ChEBI" id="CHEBI:49883"/>
        <label>1</label>
    </ligand>
</feature>
<comment type="subcellular location">
    <subcellularLocation>
        <location evidence="9">Cytoplasm</location>
    </subcellularLocation>
</comment>
<organism evidence="11 12">
    <name type="scientific">candidate division TA06 bacterium B3_TA06</name>
    <dbReference type="NCBI Taxonomy" id="2012487"/>
    <lineage>
        <taxon>Bacteria</taxon>
        <taxon>Bacteria division TA06</taxon>
    </lineage>
</organism>
<dbReference type="NCBIfam" id="NF009544">
    <property type="entry name" value="PRK12928.1"/>
    <property type="match status" value="1"/>
</dbReference>
<comment type="catalytic activity">
    <reaction evidence="8 9">
        <text>[[Fe-S] cluster scaffold protein carrying a second [4Fe-4S](2+) cluster] + N(6)-octanoyl-L-lysyl-[protein] + 2 oxidized [2Fe-2S]-[ferredoxin] + 2 S-adenosyl-L-methionine + 4 H(+) = [[Fe-S] cluster scaffold protein] + N(6)-[(R)-dihydrolipoyl]-L-lysyl-[protein] + 4 Fe(3+) + 2 hydrogen sulfide + 2 5'-deoxyadenosine + 2 L-methionine + 2 reduced [2Fe-2S]-[ferredoxin]</text>
        <dbReference type="Rhea" id="RHEA:16585"/>
        <dbReference type="Rhea" id="RHEA-COMP:9928"/>
        <dbReference type="Rhea" id="RHEA-COMP:10000"/>
        <dbReference type="Rhea" id="RHEA-COMP:10001"/>
        <dbReference type="Rhea" id="RHEA-COMP:10475"/>
        <dbReference type="Rhea" id="RHEA-COMP:14568"/>
        <dbReference type="Rhea" id="RHEA-COMP:14569"/>
        <dbReference type="ChEBI" id="CHEBI:15378"/>
        <dbReference type="ChEBI" id="CHEBI:17319"/>
        <dbReference type="ChEBI" id="CHEBI:29034"/>
        <dbReference type="ChEBI" id="CHEBI:29919"/>
        <dbReference type="ChEBI" id="CHEBI:33722"/>
        <dbReference type="ChEBI" id="CHEBI:33737"/>
        <dbReference type="ChEBI" id="CHEBI:33738"/>
        <dbReference type="ChEBI" id="CHEBI:57844"/>
        <dbReference type="ChEBI" id="CHEBI:59789"/>
        <dbReference type="ChEBI" id="CHEBI:78809"/>
        <dbReference type="ChEBI" id="CHEBI:83100"/>
        <dbReference type="EC" id="2.8.1.8"/>
    </reaction>
</comment>
<dbReference type="InterPro" id="IPR006638">
    <property type="entry name" value="Elp3/MiaA/NifB-like_rSAM"/>
</dbReference>
<keyword evidence="2 9" id="KW-0963">Cytoplasm</keyword>
<dbReference type="PIRSF" id="PIRSF005963">
    <property type="entry name" value="Lipoyl_synth"/>
    <property type="match status" value="1"/>
</dbReference>